<dbReference type="PANTHER" id="PTHR35024:SF4">
    <property type="entry name" value="POLYMER-FORMING CYTOSKELETAL PROTEIN"/>
    <property type="match status" value="1"/>
</dbReference>
<keyword evidence="4" id="KW-1185">Reference proteome</keyword>
<dbReference type="EMBL" id="JACRSP010000002">
    <property type="protein sequence ID" value="MBC8536033.1"/>
    <property type="molecule type" value="Genomic_DNA"/>
</dbReference>
<comment type="caution">
    <text evidence="3">The sequence shown here is derived from an EMBL/GenBank/DDBJ whole genome shotgun (WGS) entry which is preliminary data.</text>
</comment>
<comment type="similarity">
    <text evidence="1">Belongs to the bactofilin family.</text>
</comment>
<dbReference type="RefSeq" id="WP_249299789.1">
    <property type="nucleotide sequence ID" value="NZ_JACRSP010000002.1"/>
</dbReference>
<protein>
    <submittedName>
        <fullName evidence="3">Polymer-forming cytoskeletal protein</fullName>
    </submittedName>
</protein>
<dbReference type="AlphaFoldDB" id="A0A926DCG4"/>
<reference evidence="3" key="1">
    <citation type="submission" date="2020-08" db="EMBL/GenBank/DDBJ databases">
        <title>Genome public.</title>
        <authorList>
            <person name="Liu C."/>
            <person name="Sun Q."/>
        </authorList>
    </citation>
    <scope>NUCLEOTIDE SEQUENCE</scope>
    <source>
        <strain evidence="3">BX7</strain>
    </source>
</reference>
<gene>
    <name evidence="3" type="ORF">H8695_04930</name>
</gene>
<feature type="compositionally biased region" description="Polar residues" evidence="2">
    <location>
        <begin position="1"/>
        <end position="12"/>
    </location>
</feature>
<dbReference type="Proteomes" id="UP000620366">
    <property type="component" value="Unassembled WGS sequence"/>
</dbReference>
<organism evidence="3 4">
    <name type="scientific">Feifania hominis</name>
    <dbReference type="NCBI Taxonomy" id="2763660"/>
    <lineage>
        <taxon>Bacteria</taxon>
        <taxon>Bacillati</taxon>
        <taxon>Bacillota</taxon>
        <taxon>Clostridia</taxon>
        <taxon>Eubacteriales</taxon>
        <taxon>Feifaniaceae</taxon>
        <taxon>Feifania</taxon>
    </lineage>
</organism>
<evidence type="ECO:0000256" key="1">
    <source>
        <dbReference type="ARBA" id="ARBA00044755"/>
    </source>
</evidence>
<evidence type="ECO:0000256" key="2">
    <source>
        <dbReference type="SAM" id="MobiDB-lite"/>
    </source>
</evidence>
<feature type="compositionally biased region" description="Basic and acidic residues" evidence="2">
    <location>
        <begin position="17"/>
        <end position="35"/>
    </location>
</feature>
<evidence type="ECO:0000313" key="3">
    <source>
        <dbReference type="EMBL" id="MBC8536033.1"/>
    </source>
</evidence>
<dbReference type="Pfam" id="PF04519">
    <property type="entry name" value="Bactofilin"/>
    <property type="match status" value="1"/>
</dbReference>
<dbReference type="PANTHER" id="PTHR35024">
    <property type="entry name" value="HYPOTHETICAL CYTOSOLIC PROTEIN"/>
    <property type="match status" value="1"/>
</dbReference>
<proteinExistence type="inferred from homology"/>
<sequence length="212" mass="22195">MSEQTNFLSSVKSAFRRNGEPEKEIQFETTGHEPQEQGAAAAEADAQVPYSTEPESAGDVIPLQPPEITKIARGTTVVGEIRSDGDVEVAGSLHGNLEAQGNVRVSGEVIGDTRGRNIDLTGASHEGNLSASGAVKLDSASTLYGDVAAENLFLEGRVKGNLAVQNRAAIGPEAVLLGNLSAKLISVSEGAKLRGDVRIENGETDFEDLAKK</sequence>
<name>A0A926DCG4_9FIRM</name>
<feature type="region of interest" description="Disordered" evidence="2">
    <location>
        <begin position="1"/>
        <end position="62"/>
    </location>
</feature>
<accession>A0A926DCG4</accession>
<feature type="compositionally biased region" description="Low complexity" evidence="2">
    <location>
        <begin position="36"/>
        <end position="47"/>
    </location>
</feature>
<evidence type="ECO:0000313" key="4">
    <source>
        <dbReference type="Proteomes" id="UP000620366"/>
    </source>
</evidence>
<dbReference type="InterPro" id="IPR007607">
    <property type="entry name" value="BacA/B"/>
</dbReference>